<organism evidence="3 4">
    <name type="scientific">Billgrantia sulfidoxydans</name>
    <dbReference type="NCBI Taxonomy" id="2733484"/>
    <lineage>
        <taxon>Bacteria</taxon>
        <taxon>Pseudomonadati</taxon>
        <taxon>Pseudomonadota</taxon>
        <taxon>Gammaproteobacteria</taxon>
        <taxon>Oceanospirillales</taxon>
        <taxon>Halomonadaceae</taxon>
        <taxon>Billgrantia</taxon>
    </lineage>
</organism>
<keyword evidence="1" id="KW-0201">Cytochrome c-type biogenesis</keyword>
<accession>A0ABX7VYV0</accession>
<proteinExistence type="predicted"/>
<feature type="region of interest" description="Disordered" evidence="2">
    <location>
        <begin position="204"/>
        <end position="223"/>
    </location>
</feature>
<reference evidence="3 4" key="1">
    <citation type="journal article" date="2021" name="Front. Microbiol.">
        <title>Aerobic Denitrification and Heterotrophic Sulfur Oxidation in the Genus Halomonas Revealed by Six Novel Species Characterizations and Genome-Based Analysis.</title>
        <authorList>
            <person name="Wang L."/>
            <person name="Shao Z."/>
        </authorList>
    </citation>
    <scope>NUCLEOTIDE SEQUENCE [LARGE SCALE GENOMIC DNA]</scope>
    <source>
        <strain evidence="3 4">MCCC 1A11059</strain>
    </source>
</reference>
<sequence length="223" mass="24200">MNGLFLLLAMSLCGVALGFVLVPLLRAPRGERSESRWAINLAVHRDRVSELGQDLTTGTLTQARHDAALADLERELLDSGAITVDERPRGENHGLRRAPLVAACTSVALLPFMATGLYLTVGHADEVFATQSPGATIAEAEPLSEADRRREFEHLARQLQGRLAQDPADLKSWILLGRTLEFLGNLEAAERAFREAEAIRADLDQLDQAAGSPSAEASARRET</sequence>
<keyword evidence="4" id="KW-1185">Reference proteome</keyword>
<dbReference type="SUPFAM" id="SSF48452">
    <property type="entry name" value="TPR-like"/>
    <property type="match status" value="1"/>
</dbReference>
<dbReference type="InterPro" id="IPR017560">
    <property type="entry name" value="Cyt_c_biogenesis_CcmI"/>
</dbReference>
<dbReference type="RefSeq" id="WP_197449170.1">
    <property type="nucleotide sequence ID" value="NZ_CP053381.1"/>
</dbReference>
<dbReference type="Proteomes" id="UP000671868">
    <property type="component" value="Chromosome"/>
</dbReference>
<evidence type="ECO:0000313" key="4">
    <source>
        <dbReference type="Proteomes" id="UP000671868"/>
    </source>
</evidence>
<dbReference type="EMBL" id="CP053381">
    <property type="protein sequence ID" value="QTP53305.1"/>
    <property type="molecule type" value="Genomic_DNA"/>
</dbReference>
<evidence type="ECO:0000256" key="2">
    <source>
        <dbReference type="SAM" id="MobiDB-lite"/>
    </source>
</evidence>
<gene>
    <name evidence="3" type="primary">ccmI</name>
    <name evidence="3" type="ORF">HNO51_00605</name>
</gene>
<protein>
    <submittedName>
        <fullName evidence="3">C-type cytochrome biogenesis protein CcmI</fullName>
    </submittedName>
</protein>
<dbReference type="NCBIfam" id="TIGR03142">
    <property type="entry name" value="cytochro_ccmI"/>
    <property type="match status" value="1"/>
</dbReference>
<evidence type="ECO:0000256" key="1">
    <source>
        <dbReference type="ARBA" id="ARBA00022748"/>
    </source>
</evidence>
<dbReference type="InterPro" id="IPR011990">
    <property type="entry name" value="TPR-like_helical_dom_sf"/>
</dbReference>
<name>A0ABX7VYV0_9GAMM</name>
<evidence type="ECO:0000313" key="3">
    <source>
        <dbReference type="EMBL" id="QTP53305.1"/>
    </source>
</evidence>
<dbReference type="Gene3D" id="1.25.40.10">
    <property type="entry name" value="Tetratricopeptide repeat domain"/>
    <property type="match status" value="1"/>
</dbReference>